<dbReference type="PROSITE" id="PS50943">
    <property type="entry name" value="HTH_CROC1"/>
    <property type="match status" value="1"/>
</dbReference>
<sequence length="73" mass="8339">MMHNKIKDLRKIQKLSQAQLATLTGATRQTILAIENNKYDPSLQLAFKIAHVLGTNVDNLFIYTELDDLPHDF</sequence>
<keyword evidence="1" id="KW-0238">DNA-binding</keyword>
<dbReference type="PANTHER" id="PTHR46558">
    <property type="entry name" value="TRACRIPTIONAL REGULATORY PROTEIN-RELATED-RELATED"/>
    <property type="match status" value="1"/>
</dbReference>
<evidence type="ECO:0000313" key="4">
    <source>
        <dbReference type="Proteomes" id="UP001057481"/>
    </source>
</evidence>
<gene>
    <name evidence="3" type="ORF">KAK10_09240</name>
</gene>
<evidence type="ECO:0000256" key="1">
    <source>
        <dbReference type="ARBA" id="ARBA00023125"/>
    </source>
</evidence>
<feature type="domain" description="HTH cro/C1-type" evidence="2">
    <location>
        <begin position="6"/>
        <end position="60"/>
    </location>
</feature>
<keyword evidence="4" id="KW-1185">Reference proteome</keyword>
<dbReference type="Pfam" id="PF01381">
    <property type="entry name" value="HTH_3"/>
    <property type="match status" value="1"/>
</dbReference>
<comment type="caution">
    <text evidence="3">The sequence shown here is derived from an EMBL/GenBank/DDBJ whole genome shotgun (WGS) entry which is preliminary data.</text>
</comment>
<evidence type="ECO:0000313" key="3">
    <source>
        <dbReference type="EMBL" id="MCM2438081.1"/>
    </source>
</evidence>
<reference evidence="3" key="1">
    <citation type="submission" date="2021-04" db="EMBL/GenBank/DDBJ databases">
        <title>Taxonomic assessment of Weissella genus.</title>
        <authorList>
            <person name="Fanelli F."/>
            <person name="Chieffi D."/>
            <person name="Dell'Aquila A."/>
            <person name="Gyu-Sung C."/>
            <person name="Franz C.M.A.P."/>
            <person name="Fusco V."/>
        </authorList>
    </citation>
    <scope>NUCLEOTIDE SEQUENCE</scope>
    <source>
        <strain evidence="3">LMG 25373</strain>
    </source>
</reference>
<accession>A0ABT0VJS4</accession>
<dbReference type="Gene3D" id="1.10.260.40">
    <property type="entry name" value="lambda repressor-like DNA-binding domains"/>
    <property type="match status" value="1"/>
</dbReference>
<organism evidence="3 4">
    <name type="scientific">Periweissella beninensis</name>
    <dbReference type="NCBI Taxonomy" id="504936"/>
    <lineage>
        <taxon>Bacteria</taxon>
        <taxon>Bacillati</taxon>
        <taxon>Bacillota</taxon>
        <taxon>Bacilli</taxon>
        <taxon>Lactobacillales</taxon>
        <taxon>Lactobacillaceae</taxon>
        <taxon>Periweissella</taxon>
    </lineage>
</organism>
<name>A0ABT0VJS4_9LACO</name>
<proteinExistence type="predicted"/>
<protein>
    <submittedName>
        <fullName evidence="3">Helix-turn-helix transcriptional regulator</fullName>
    </submittedName>
</protein>
<evidence type="ECO:0000259" key="2">
    <source>
        <dbReference type="PROSITE" id="PS50943"/>
    </source>
</evidence>
<dbReference type="PANTHER" id="PTHR46558:SF4">
    <property type="entry name" value="DNA-BIDING PHAGE PROTEIN"/>
    <property type="match status" value="1"/>
</dbReference>
<dbReference type="InterPro" id="IPR001387">
    <property type="entry name" value="Cro/C1-type_HTH"/>
</dbReference>
<dbReference type="SUPFAM" id="SSF47413">
    <property type="entry name" value="lambda repressor-like DNA-binding domains"/>
    <property type="match status" value="1"/>
</dbReference>
<dbReference type="EMBL" id="JAGMVS010000076">
    <property type="protein sequence ID" value="MCM2438081.1"/>
    <property type="molecule type" value="Genomic_DNA"/>
</dbReference>
<dbReference type="InterPro" id="IPR010982">
    <property type="entry name" value="Lambda_DNA-bd_dom_sf"/>
</dbReference>
<dbReference type="CDD" id="cd00093">
    <property type="entry name" value="HTH_XRE"/>
    <property type="match status" value="1"/>
</dbReference>
<dbReference type="SMART" id="SM00530">
    <property type="entry name" value="HTH_XRE"/>
    <property type="match status" value="1"/>
</dbReference>
<dbReference type="Proteomes" id="UP001057481">
    <property type="component" value="Unassembled WGS sequence"/>
</dbReference>